<keyword evidence="4" id="KW-0449">Lipoprotein</keyword>
<dbReference type="GO" id="GO:0016020">
    <property type="term" value="C:membrane"/>
    <property type="evidence" value="ECO:0007669"/>
    <property type="project" value="InterPro"/>
</dbReference>
<dbReference type="GO" id="GO:0120010">
    <property type="term" value="P:intermembrane phospholipid transfer"/>
    <property type="evidence" value="ECO:0007669"/>
    <property type="project" value="TreeGrafter"/>
</dbReference>
<comment type="similarity">
    <text evidence="1">Belongs to the MlaA family.</text>
</comment>
<evidence type="ECO:0000256" key="2">
    <source>
        <dbReference type="ARBA" id="ARBA00022729"/>
    </source>
</evidence>
<gene>
    <name evidence="4" type="ORF">SAMN02745752_00374</name>
</gene>
<name>A0A1K1TZ73_9GAMM</name>
<evidence type="ECO:0000313" key="4">
    <source>
        <dbReference type="EMBL" id="SFX05818.1"/>
    </source>
</evidence>
<sequence length="252" mass="28637">MAFCRTVTLMLLVVFSLPGHADTVDWGEDRPHPRDPYESWNRKVFAFNETLDGWVLKPIARGYRAVTPGFVRKGVGNFFANLGEIPNFANNLLQAKPAAAGRDAVRFTLNTTVGVLGLFDPATSLGIRRSEEDFGQTLNTWGVPQGPYIVWPFIGGQTLSHTVSLPVDYYYLNPVRYAVDEPEIRYGLAALYAVHQRSELLDAEKLIRGDRYTFIRDAYLQRRSFLVNDGRMDSDPFLDDEDFFFDDDDFAY</sequence>
<reference evidence="4 5" key="1">
    <citation type="submission" date="2016-11" db="EMBL/GenBank/DDBJ databases">
        <authorList>
            <person name="Jaros S."/>
            <person name="Januszkiewicz K."/>
            <person name="Wedrychowicz H."/>
        </authorList>
    </citation>
    <scope>NUCLEOTIDE SEQUENCE [LARGE SCALE GENOMIC DNA]</scope>
    <source>
        <strain evidence="4 5">DSM 21637</strain>
    </source>
</reference>
<feature type="signal peptide" evidence="3">
    <location>
        <begin position="1"/>
        <end position="21"/>
    </location>
</feature>
<protein>
    <submittedName>
        <fullName evidence="4">Phospholipid-binding lipoprotein MlaA</fullName>
    </submittedName>
</protein>
<proteinExistence type="inferred from homology"/>
<feature type="chain" id="PRO_5012001224" evidence="3">
    <location>
        <begin position="22"/>
        <end position="252"/>
    </location>
</feature>
<dbReference type="PRINTS" id="PR01805">
    <property type="entry name" value="VACJLIPOPROT"/>
</dbReference>
<dbReference type="STRING" id="1122209.SAMN02745752_00374"/>
<evidence type="ECO:0000256" key="1">
    <source>
        <dbReference type="ARBA" id="ARBA00010634"/>
    </source>
</evidence>
<dbReference type="Proteomes" id="UP000182350">
    <property type="component" value="Unassembled WGS sequence"/>
</dbReference>
<organism evidence="4 5">
    <name type="scientific">Marinospirillum alkaliphilum DSM 21637</name>
    <dbReference type="NCBI Taxonomy" id="1122209"/>
    <lineage>
        <taxon>Bacteria</taxon>
        <taxon>Pseudomonadati</taxon>
        <taxon>Pseudomonadota</taxon>
        <taxon>Gammaproteobacteria</taxon>
        <taxon>Oceanospirillales</taxon>
        <taxon>Oceanospirillaceae</taxon>
        <taxon>Marinospirillum</taxon>
    </lineage>
</organism>
<evidence type="ECO:0000313" key="5">
    <source>
        <dbReference type="Proteomes" id="UP000182350"/>
    </source>
</evidence>
<dbReference type="InterPro" id="IPR007428">
    <property type="entry name" value="MlaA"/>
</dbReference>
<dbReference type="Pfam" id="PF04333">
    <property type="entry name" value="MlaA"/>
    <property type="match status" value="1"/>
</dbReference>
<evidence type="ECO:0000256" key="3">
    <source>
        <dbReference type="SAM" id="SignalP"/>
    </source>
</evidence>
<keyword evidence="2 3" id="KW-0732">Signal</keyword>
<dbReference type="PANTHER" id="PTHR30035">
    <property type="entry name" value="LIPOPROTEIN VACJ-RELATED"/>
    <property type="match status" value="1"/>
</dbReference>
<dbReference type="EMBL" id="FPJW01000001">
    <property type="protein sequence ID" value="SFX05818.1"/>
    <property type="molecule type" value="Genomic_DNA"/>
</dbReference>
<keyword evidence="5" id="KW-1185">Reference proteome</keyword>
<dbReference type="PANTHER" id="PTHR30035:SF3">
    <property type="entry name" value="INTERMEMBRANE PHOSPHOLIPID TRANSPORT SYSTEM LIPOPROTEIN MLAA"/>
    <property type="match status" value="1"/>
</dbReference>
<dbReference type="AlphaFoldDB" id="A0A1K1TZ73"/>
<accession>A0A1K1TZ73</accession>